<gene>
    <name evidence="4" type="ORF">O4213_10945</name>
</gene>
<evidence type="ECO:0000313" key="5">
    <source>
        <dbReference type="Proteomes" id="UP001067235"/>
    </source>
</evidence>
<reference evidence="4" key="1">
    <citation type="submission" date="2022-12" db="EMBL/GenBank/DDBJ databases">
        <authorList>
            <person name="Krivoruchko A.V."/>
            <person name="Elkin A."/>
        </authorList>
    </citation>
    <scope>NUCLEOTIDE SEQUENCE</scope>
    <source>
        <strain evidence="4">IEGM 1388</strain>
    </source>
</reference>
<protein>
    <submittedName>
        <fullName evidence="4">Alpha/beta hydrolase</fullName>
    </submittedName>
</protein>
<comment type="caution">
    <text evidence="4">The sequence shown here is derived from an EMBL/GenBank/DDBJ whole genome shotgun (WGS) entry which is preliminary data.</text>
</comment>
<evidence type="ECO:0000256" key="1">
    <source>
        <dbReference type="SAM" id="MobiDB-lite"/>
    </source>
</evidence>
<feature type="region of interest" description="Disordered" evidence="1">
    <location>
        <begin position="14"/>
        <end position="46"/>
    </location>
</feature>
<dbReference type="Proteomes" id="UP001067235">
    <property type="component" value="Unassembled WGS sequence"/>
</dbReference>
<keyword evidence="5" id="KW-1185">Reference proteome</keyword>
<dbReference type="RefSeq" id="WP_084838474.1">
    <property type="nucleotide sequence ID" value="NZ_JAPWIE010000003.1"/>
</dbReference>
<evidence type="ECO:0000313" key="4">
    <source>
        <dbReference type="EMBL" id="MCZ4550501.1"/>
    </source>
</evidence>
<dbReference type="SUPFAM" id="SSF53474">
    <property type="entry name" value="alpha/beta-Hydrolases"/>
    <property type="match status" value="1"/>
</dbReference>
<organism evidence="4 5">
    <name type="scientific">Gordonia rubripertincta</name>
    <name type="common">Rhodococcus corallinus</name>
    <dbReference type="NCBI Taxonomy" id="36822"/>
    <lineage>
        <taxon>Bacteria</taxon>
        <taxon>Bacillati</taxon>
        <taxon>Actinomycetota</taxon>
        <taxon>Actinomycetes</taxon>
        <taxon>Mycobacteriales</taxon>
        <taxon>Gordoniaceae</taxon>
        <taxon>Gordonia</taxon>
    </lineage>
</organism>
<evidence type="ECO:0000259" key="2">
    <source>
        <dbReference type="Pfam" id="PF00561"/>
    </source>
</evidence>
<dbReference type="Pfam" id="PF08386">
    <property type="entry name" value="Abhydrolase_4"/>
    <property type="match status" value="1"/>
</dbReference>
<keyword evidence="4" id="KW-0378">Hydrolase</keyword>
<accession>A0ABT4MW75</accession>
<dbReference type="GO" id="GO:0016787">
    <property type="term" value="F:hydrolase activity"/>
    <property type="evidence" value="ECO:0007669"/>
    <property type="project" value="UniProtKB-KW"/>
</dbReference>
<dbReference type="Gene3D" id="3.40.50.1820">
    <property type="entry name" value="alpha/beta hydrolase"/>
    <property type="match status" value="1"/>
</dbReference>
<sequence>MLLAVAVVTGCSAGPDPGPDLVIDDGNGGGPAPSTAPPPPTLTAPTSDLDWSDCASDTRQRFGTAALPAGTALDCATFDTSVTPGTQSIDTVTVSVMRARTADTPPDAAPLILTSGTDIASARTLVSLAQGGGANLLDAHPVVAIDRRGTGDSTPLDCMTNLERSTLLANGFSTTSPDNPAREQRLAAAGTSASDGCTETLSPHQVQFTADNAAADIEALREIWGVEHVAVIGVGEGAGVALAYAGLYTDHLGRLILDTPAPYRVSAQVTAQQTADGTNAALRTFADQCRALSCSLGADPSAAIAGLLERARAGDVDGLSDTDILLALTTTIAVTPGDRTAVITAAADLLASAEAGVVGPLRAAIAQARELRGSDGQLLSRCNDTTEPVGQNQIAGLLDEWSKQYPLTGSNSALGLLRCNGFPSGDQPPTLGELPVPVLMFRGAGDPITGPVATDGINGALIGAGATFSTLTWEGLGYSVLAHSDCAGEAAIAYSRSAEPPAQGACPA</sequence>
<feature type="domain" description="AB hydrolase-1" evidence="2">
    <location>
        <begin position="136"/>
        <end position="268"/>
    </location>
</feature>
<dbReference type="InterPro" id="IPR013595">
    <property type="entry name" value="Pept_S33_TAP-like_C"/>
</dbReference>
<evidence type="ECO:0000259" key="3">
    <source>
        <dbReference type="Pfam" id="PF08386"/>
    </source>
</evidence>
<dbReference type="InterPro" id="IPR029058">
    <property type="entry name" value="AB_hydrolase_fold"/>
</dbReference>
<dbReference type="Pfam" id="PF00561">
    <property type="entry name" value="Abhydrolase_1"/>
    <property type="match status" value="1"/>
</dbReference>
<dbReference type="InterPro" id="IPR000073">
    <property type="entry name" value="AB_hydrolase_1"/>
</dbReference>
<proteinExistence type="predicted"/>
<feature type="domain" description="Peptidase S33 tripeptidyl aminopeptidase-like C-terminal" evidence="3">
    <location>
        <begin position="406"/>
        <end position="504"/>
    </location>
</feature>
<dbReference type="EMBL" id="JAPWIE010000003">
    <property type="protein sequence ID" value="MCZ4550501.1"/>
    <property type="molecule type" value="Genomic_DNA"/>
</dbReference>
<name>A0ABT4MW75_GORRU</name>